<comment type="caution">
    <text evidence="1">The sequence shown here is derived from an EMBL/GenBank/DDBJ whole genome shotgun (WGS) entry which is preliminary data.</text>
</comment>
<dbReference type="AlphaFoldDB" id="A0A0F3H061"/>
<name>A0A0F3H061_9BACT</name>
<accession>A0A0F3H061</accession>
<gene>
    <name evidence="1" type="ORF">MBAV_000324</name>
</gene>
<protein>
    <submittedName>
        <fullName evidence="1">Uncharacterized protein</fullName>
    </submittedName>
</protein>
<keyword evidence="2" id="KW-1185">Reference proteome</keyword>
<organism evidence="1 2">
    <name type="scientific">Candidatus Magnetobacterium bavaricum</name>
    <dbReference type="NCBI Taxonomy" id="29290"/>
    <lineage>
        <taxon>Bacteria</taxon>
        <taxon>Pseudomonadati</taxon>
        <taxon>Nitrospirota</taxon>
        <taxon>Thermodesulfovibrionia</taxon>
        <taxon>Thermodesulfovibrionales</taxon>
        <taxon>Candidatus Magnetobacteriaceae</taxon>
        <taxon>Candidatus Magnetobacterium</taxon>
    </lineage>
</organism>
<sequence>MATPHPGIKLTIPVDTLNKPLTADLKKLSVTLLKTLGSAAVLNFGMAASNAADA</sequence>
<evidence type="ECO:0000313" key="2">
    <source>
        <dbReference type="Proteomes" id="UP000033423"/>
    </source>
</evidence>
<reference evidence="1 2" key="1">
    <citation type="submission" date="2015-02" db="EMBL/GenBank/DDBJ databases">
        <title>Single-cell genomics of uncultivated deep-branching MTB reveals a conserved set of magnetosome genes.</title>
        <authorList>
            <person name="Kolinko S."/>
            <person name="Richter M."/>
            <person name="Glockner F.O."/>
            <person name="Brachmann A."/>
            <person name="Schuler D."/>
        </authorList>
    </citation>
    <scope>NUCLEOTIDE SEQUENCE [LARGE SCALE GENOMIC DNA]</scope>
    <source>
        <strain evidence="1">TM-1</strain>
    </source>
</reference>
<dbReference type="Proteomes" id="UP000033423">
    <property type="component" value="Unassembled WGS sequence"/>
</dbReference>
<proteinExistence type="predicted"/>
<dbReference type="EMBL" id="LACI01000147">
    <property type="protein sequence ID" value="KJU87482.1"/>
    <property type="molecule type" value="Genomic_DNA"/>
</dbReference>
<evidence type="ECO:0000313" key="1">
    <source>
        <dbReference type="EMBL" id="KJU87482.1"/>
    </source>
</evidence>
<feature type="non-terminal residue" evidence="1">
    <location>
        <position position="54"/>
    </location>
</feature>